<reference evidence="1 2" key="1">
    <citation type="submission" date="2018-06" db="EMBL/GenBank/DDBJ databases">
        <authorList>
            <consortium name="Pathogen Informatics"/>
            <person name="Doyle S."/>
        </authorList>
    </citation>
    <scope>NUCLEOTIDE SEQUENCE [LARGE SCALE GENOMIC DNA]</scope>
    <source>
        <strain evidence="1 2">NCTC7915</strain>
    </source>
</reference>
<protein>
    <submittedName>
        <fullName evidence="1">Uncharacterized protein</fullName>
    </submittedName>
</protein>
<dbReference type="EMBL" id="UFYA01000001">
    <property type="protein sequence ID" value="STD08328.1"/>
    <property type="molecule type" value="Genomic_DNA"/>
</dbReference>
<gene>
    <name evidence="1" type="ORF">NCTC7915_00997</name>
</gene>
<organism evidence="1 2">
    <name type="scientific">Dermatophilus congolensis</name>
    <dbReference type="NCBI Taxonomy" id="1863"/>
    <lineage>
        <taxon>Bacteria</taxon>
        <taxon>Bacillati</taxon>
        <taxon>Actinomycetota</taxon>
        <taxon>Actinomycetes</taxon>
        <taxon>Micrococcales</taxon>
        <taxon>Dermatophilaceae</taxon>
        <taxon>Dermatophilus</taxon>
    </lineage>
</organism>
<dbReference type="Proteomes" id="UP000254118">
    <property type="component" value="Unassembled WGS sequence"/>
</dbReference>
<proteinExistence type="predicted"/>
<comment type="caution">
    <text evidence="1">The sequence shown here is derived from an EMBL/GenBank/DDBJ whole genome shotgun (WGS) entry which is preliminary data.</text>
</comment>
<evidence type="ECO:0000313" key="2">
    <source>
        <dbReference type="Proteomes" id="UP000254118"/>
    </source>
</evidence>
<name>A0AA46H0B7_9MICO</name>
<sequence>MQMGPTWPQGDPQHLQVTHMCIWGFAFICSMCGHPQGVCGDVWAAVFAWSQRMCSAGRWLIGSCRGFHGFSW</sequence>
<dbReference type="AlphaFoldDB" id="A0AA46H0B7"/>
<accession>A0AA46H0B7</accession>
<evidence type="ECO:0000313" key="1">
    <source>
        <dbReference type="EMBL" id="STD08328.1"/>
    </source>
</evidence>